<sequence length="233" mass="25613">MWDSPSPVYSKPEMSKVGRGFQVGLSWVPVKDSEVPRGAIETQQGIYVARGEFNGEIIPGKYVAKYRICYVPRGGDEIELHECEVLCDTSLTRDYQWVGDSNGDVPKNAIVGGIAGDGEPLYVCRQEIEDEMCAGKIHNGHGCAYIPYGGKEHSVEQYEVLVYQWVGDSKGNVPKNAIVGGIVGDGAPLYVCKQKIEDEMCAGKVHNGHGFAYIPYGGKEHPVEQYQVLVLRE</sequence>
<accession>A0A158QVZ2</accession>
<dbReference type="SMART" id="SM00696">
    <property type="entry name" value="DM9"/>
    <property type="match status" value="3"/>
</dbReference>
<dbReference type="EMBL" id="UXSR01005576">
    <property type="protein sequence ID" value="VDD82800.1"/>
    <property type="molecule type" value="Genomic_DNA"/>
</dbReference>
<proteinExistence type="predicted"/>
<reference evidence="1 2" key="1">
    <citation type="submission" date="2018-10" db="EMBL/GenBank/DDBJ databases">
        <authorList>
            <consortium name="Pathogen Informatics"/>
        </authorList>
    </citation>
    <scope>NUCLEOTIDE SEQUENCE [LARGE SCALE GENOMIC DNA]</scope>
</reference>
<dbReference type="STRING" id="53468.A0A158QVZ2"/>
<name>A0A158QVZ2_MESCO</name>
<dbReference type="OrthoDB" id="1925699at2759"/>
<evidence type="ECO:0000313" key="1">
    <source>
        <dbReference type="EMBL" id="VDD82800.1"/>
    </source>
</evidence>
<gene>
    <name evidence="1" type="ORF">MCOS_LOCUS8803</name>
</gene>
<dbReference type="Pfam" id="PF11901">
    <property type="entry name" value="DM9"/>
    <property type="match status" value="1"/>
</dbReference>
<protein>
    <recommendedName>
        <fullName evidence="3">DUF3421 domain-containing protein</fullName>
    </recommendedName>
</protein>
<dbReference type="InterPro" id="IPR006616">
    <property type="entry name" value="DM9_repeat"/>
</dbReference>
<dbReference type="PANTHER" id="PTHR31649">
    <property type="entry name" value="AGAP009604-PA"/>
    <property type="match status" value="1"/>
</dbReference>
<dbReference type="PANTHER" id="PTHR31649:SF1">
    <property type="entry name" value="FARNESOIC ACID O-METHYL TRANSFERASE DOMAIN-CONTAINING PROTEIN"/>
    <property type="match status" value="1"/>
</dbReference>
<evidence type="ECO:0000313" key="2">
    <source>
        <dbReference type="Proteomes" id="UP000267029"/>
    </source>
</evidence>
<keyword evidence="2" id="KW-1185">Reference proteome</keyword>
<organism evidence="1 2">
    <name type="scientific">Mesocestoides corti</name>
    <name type="common">Flatworm</name>
    <dbReference type="NCBI Taxonomy" id="53468"/>
    <lineage>
        <taxon>Eukaryota</taxon>
        <taxon>Metazoa</taxon>
        <taxon>Spiralia</taxon>
        <taxon>Lophotrochozoa</taxon>
        <taxon>Platyhelminthes</taxon>
        <taxon>Cestoda</taxon>
        <taxon>Eucestoda</taxon>
        <taxon>Cyclophyllidea</taxon>
        <taxon>Mesocestoididae</taxon>
        <taxon>Mesocestoides</taxon>
    </lineage>
</organism>
<dbReference type="AlphaFoldDB" id="A0A158QVZ2"/>
<dbReference type="Proteomes" id="UP000267029">
    <property type="component" value="Unassembled WGS sequence"/>
</dbReference>
<evidence type="ECO:0008006" key="3">
    <source>
        <dbReference type="Google" id="ProtNLM"/>
    </source>
</evidence>